<feature type="transmembrane region" description="Helical" evidence="2">
    <location>
        <begin position="306"/>
        <end position="323"/>
    </location>
</feature>
<organism evidence="3">
    <name type="scientific">Leucania separata nucleopolyhedrovirus</name>
    <name type="common">LsNPV</name>
    <dbReference type="NCBI Taxonomy" id="1307956"/>
    <lineage>
        <taxon>Viruses</taxon>
        <taxon>Viruses incertae sedis</taxon>
        <taxon>Naldaviricetes</taxon>
        <taxon>Lefavirales</taxon>
        <taxon>Baculoviridae</taxon>
        <taxon>Alphabaculovirus</taxon>
        <taxon>Alphabaculovirus leseparatae</taxon>
    </lineage>
</organism>
<evidence type="ECO:0000256" key="2">
    <source>
        <dbReference type="SAM" id="Phobius"/>
    </source>
</evidence>
<gene>
    <name evidence="3" type="primary">39k</name>
</gene>
<dbReference type="Pfam" id="PF05311">
    <property type="entry name" value="Baculo_PP31"/>
    <property type="match status" value="1"/>
</dbReference>
<keyword evidence="2" id="KW-0812">Transmembrane</keyword>
<keyword evidence="2" id="KW-0472">Membrane</keyword>
<protein>
    <submittedName>
        <fullName evidence="3">39K</fullName>
    </submittedName>
</protein>
<dbReference type="EMBL" id="AB009614">
    <property type="protein sequence ID" value="BAA24260.1"/>
    <property type="molecule type" value="Genomic_DNA"/>
</dbReference>
<accession>O55584</accession>
<feature type="region of interest" description="Disordered" evidence="1">
    <location>
        <begin position="242"/>
        <end position="275"/>
    </location>
</feature>
<keyword evidence="2" id="KW-1133">Transmembrane helix</keyword>
<reference evidence="3" key="1">
    <citation type="submission" date="1997-12" db="EMBL/GenBank/DDBJ databases">
        <title>Leucania separata multiple Nuclear Polyhedrosis Virus genome DNA 5892bp fragment including gp37, 39k,lef11 and another four ORFs.</title>
        <authorList>
            <person name="Jin T."/>
        </authorList>
    </citation>
    <scope>NUCLEOTIDE SEQUENCE</scope>
</reference>
<evidence type="ECO:0000313" key="3">
    <source>
        <dbReference type="EMBL" id="BAA24260.1"/>
    </source>
</evidence>
<evidence type="ECO:0000256" key="1">
    <source>
        <dbReference type="SAM" id="MobiDB-lite"/>
    </source>
</evidence>
<organismHost>
    <name type="scientific">Lepidoptera</name>
    <name type="common">moths &amp; butterflies</name>
    <dbReference type="NCBI Taxonomy" id="7088"/>
</organismHost>
<proteinExistence type="predicted"/>
<name>O55584_NPVLS</name>
<dbReference type="InterPro" id="IPR007975">
    <property type="entry name" value="Baculo_pp39"/>
</dbReference>
<sequence length="324" mass="37308">MASAAVDLMGLLENSAHNKTNMAHFKQLLIMFEKSKIPYHASINPMPQDDKKTNKKPKKITSSNKYILFNTFVSKIKQPGWPNSYSLWNSTKADPTNATFLKIFNYIETITKQIVVKHATDARTNEPIASGGVKKNSKRIEYNTEEIEESNQKRCQYYHEFIEVIKKTYVTGQAPDSFIYDENLSATMLQRAVRDFKSFITRHIEKTKGSSNDSLQKKPLEQIDMNENYVTNGSSAAVVEEYKPSSRHQQQRVNEKGAIRKRKEQKKSSSSIKKVVHMASRPNTKRWSTIPCTIVRCRIYQSCRVFHLYVVYILVVFNTFGISL</sequence>